<feature type="binding site" evidence="8">
    <location>
        <begin position="291"/>
        <end position="294"/>
    </location>
    <ligand>
        <name>GTP</name>
        <dbReference type="ChEBI" id="CHEBI:37565"/>
    </ligand>
</feature>
<dbReference type="InterPro" id="IPR053905">
    <property type="entry name" value="EF-G-like_DII"/>
</dbReference>
<dbReference type="InterPro" id="IPR009000">
    <property type="entry name" value="Transl_B-barrel_sf"/>
</dbReference>
<dbReference type="InterPro" id="IPR023115">
    <property type="entry name" value="TIF_IF2_dom3"/>
</dbReference>
<dbReference type="GO" id="GO:0005829">
    <property type="term" value="C:cytosol"/>
    <property type="evidence" value="ECO:0007669"/>
    <property type="project" value="TreeGrafter"/>
</dbReference>
<dbReference type="InterPro" id="IPR027417">
    <property type="entry name" value="P-loop_NTPase"/>
</dbReference>
<dbReference type="PANTHER" id="PTHR43381:SF5">
    <property type="entry name" value="TR-TYPE G DOMAIN-CONTAINING PROTEIN"/>
    <property type="match status" value="1"/>
</dbReference>
<dbReference type="AlphaFoldDB" id="A0A2H0XUS7"/>
<proteinExistence type="inferred from homology"/>
<keyword evidence="6 8" id="KW-0342">GTP-binding</keyword>
<evidence type="ECO:0000256" key="1">
    <source>
        <dbReference type="ARBA" id="ARBA00007733"/>
    </source>
</evidence>
<evidence type="ECO:0000256" key="6">
    <source>
        <dbReference type="ARBA" id="ARBA00023134"/>
    </source>
</evidence>
<dbReference type="Pfam" id="PF22042">
    <property type="entry name" value="EF-G_D2"/>
    <property type="match status" value="1"/>
</dbReference>
<feature type="region of interest" description="G-domain" evidence="8">
    <location>
        <begin position="185"/>
        <end position="333"/>
    </location>
</feature>
<sequence>MAKEKSKKIIKVGSLAKKLKLATKDLLIMLKDLGVEAKTAASSIDDEVAQVVEDVVSPKKIIAPKTTGKKAEKEGPPVIDQEKTLLAELKQPAAPRQPEKSSAIIIETENISVKELSEKTKIKPSDLIKELMKKGLLATINQRIKADVAKEIVSGLGTEIVLKLAKTAETEAPRVDVKGLILRPPVVTIMGHVDHGKTKLLDAIRKTRVAEGEAGGITQHLGAYQVDVHGQKVTFLDTPGHEAFTSLRARGAKVTDIAVLVVAADDGVKPQTIEAIDHAKVAGVPIIVALNKIDKPGISIDRVKQQLSELELVAEDWGGKTIMVQTSATAKIGINELLEMILLVAEIQELRADPKGTPMGVVIESRVDKGRGPVADLLVKNGTLRVGDVFHLGATYGKVRALFNDSGERLKEAGPSTPVELLGCIDVPISGDMLEVVSSEKEARQIAEQKAGLKLKASRAKVLSLEDFSQHIKAGKVKNLQLVIKADVQGSFDAIVNSLQDLSLENIRLNIIHRAVGPVTESDVMLAMASNAIIIGFNVGYEGGAEALADKEGIEIRRYDIIYKLIDDVKLAMEGLLEPEYQEVILGHAEVRNLFKFSKVGVIAGSFVKDGKLVRGSKIRIFRDNKVVYEGKLESLKRFKEDVRSVEQNFECGIAITGYTNFIVGDLVEAFEIREKPRLK</sequence>
<name>A0A2H0XUS7_UNCSA</name>
<feature type="binding site" evidence="8">
    <location>
        <begin position="191"/>
        <end position="198"/>
    </location>
    <ligand>
        <name>GTP</name>
        <dbReference type="ChEBI" id="CHEBI:37565"/>
    </ligand>
</feature>
<accession>A0A2H0XUS7</accession>
<comment type="function">
    <text evidence="7 8 9">One of the essential components for the initiation of protein synthesis. Protects formylmethionyl-tRNA from spontaneous hydrolysis and promotes its binding to the 30S ribosomal subunits. Also involved in the hydrolysis of GTP during the formation of the 70S ribosomal complex.</text>
</comment>
<evidence type="ECO:0000313" key="11">
    <source>
        <dbReference type="EMBL" id="PIS28687.1"/>
    </source>
</evidence>
<keyword evidence="5 8" id="KW-0648">Protein biosynthesis</keyword>
<evidence type="ECO:0000256" key="2">
    <source>
        <dbReference type="ARBA" id="ARBA00020675"/>
    </source>
</evidence>
<keyword evidence="3 8" id="KW-0396">Initiation factor</keyword>
<evidence type="ECO:0000256" key="8">
    <source>
        <dbReference type="HAMAP-Rule" id="MF_00100"/>
    </source>
</evidence>
<protein>
    <recommendedName>
        <fullName evidence="2 8">Translation initiation factor IF-2</fullName>
    </recommendedName>
</protein>
<dbReference type="PROSITE" id="PS01176">
    <property type="entry name" value="IF2"/>
    <property type="match status" value="1"/>
</dbReference>
<evidence type="ECO:0000256" key="4">
    <source>
        <dbReference type="ARBA" id="ARBA00022741"/>
    </source>
</evidence>
<dbReference type="Pfam" id="PF00009">
    <property type="entry name" value="GTP_EFTU"/>
    <property type="match status" value="1"/>
</dbReference>
<dbReference type="Gene3D" id="3.40.50.10050">
    <property type="entry name" value="Translation initiation factor IF- 2, domain 3"/>
    <property type="match status" value="1"/>
</dbReference>
<dbReference type="PROSITE" id="PS51722">
    <property type="entry name" value="G_TR_2"/>
    <property type="match status" value="1"/>
</dbReference>
<dbReference type="InterPro" id="IPR000795">
    <property type="entry name" value="T_Tr_GTP-bd_dom"/>
</dbReference>
<feature type="domain" description="Tr-type G" evidence="10">
    <location>
        <begin position="182"/>
        <end position="349"/>
    </location>
</feature>
<keyword evidence="4 8" id="KW-0547">Nucleotide-binding</keyword>
<dbReference type="NCBIfam" id="TIGR00487">
    <property type="entry name" value="IF-2"/>
    <property type="match status" value="1"/>
</dbReference>
<dbReference type="GO" id="GO:0003924">
    <property type="term" value="F:GTPase activity"/>
    <property type="evidence" value="ECO:0007669"/>
    <property type="project" value="UniProtKB-UniRule"/>
</dbReference>
<dbReference type="Gene3D" id="3.40.50.300">
    <property type="entry name" value="P-loop containing nucleotide triphosphate hydrolases"/>
    <property type="match status" value="1"/>
</dbReference>
<dbReference type="SUPFAM" id="SSF52156">
    <property type="entry name" value="Initiation factor IF2/eIF5b, domain 3"/>
    <property type="match status" value="1"/>
</dbReference>
<dbReference type="Pfam" id="PF04760">
    <property type="entry name" value="IF2_N"/>
    <property type="match status" value="2"/>
</dbReference>
<evidence type="ECO:0000313" key="12">
    <source>
        <dbReference type="Proteomes" id="UP000231343"/>
    </source>
</evidence>
<dbReference type="SUPFAM" id="SSF52540">
    <property type="entry name" value="P-loop containing nucleoside triphosphate hydrolases"/>
    <property type="match status" value="1"/>
</dbReference>
<dbReference type="InterPro" id="IPR006847">
    <property type="entry name" value="IF2_N"/>
</dbReference>
<dbReference type="InterPro" id="IPR005225">
    <property type="entry name" value="Small_GTP-bd"/>
</dbReference>
<dbReference type="InterPro" id="IPR015760">
    <property type="entry name" value="TIF_IF2"/>
</dbReference>
<dbReference type="Gene3D" id="1.10.10.2480">
    <property type="match status" value="1"/>
</dbReference>
<organism evidence="11 12">
    <name type="scientific">Candidatus Saganbacteria bacterium CG08_land_8_20_14_0_20_45_16</name>
    <dbReference type="NCBI Taxonomy" id="2014293"/>
    <lineage>
        <taxon>Bacteria</taxon>
        <taxon>Bacillati</taxon>
        <taxon>Saganbacteria</taxon>
    </lineage>
</organism>
<dbReference type="InterPro" id="IPR036925">
    <property type="entry name" value="TIF_IF2_dom3_sf"/>
</dbReference>
<comment type="subcellular location">
    <subcellularLocation>
        <location evidence="8">Cytoplasm</location>
    </subcellularLocation>
</comment>
<comment type="similarity">
    <text evidence="1 8 9">Belongs to the TRAFAC class translation factor GTPase superfamily. Classic translation factor GTPase family. IF-2 subfamily.</text>
</comment>
<evidence type="ECO:0000256" key="7">
    <source>
        <dbReference type="ARBA" id="ARBA00025162"/>
    </source>
</evidence>
<evidence type="ECO:0000256" key="5">
    <source>
        <dbReference type="ARBA" id="ARBA00022917"/>
    </source>
</evidence>
<dbReference type="PANTHER" id="PTHR43381">
    <property type="entry name" value="TRANSLATION INITIATION FACTOR IF-2-RELATED"/>
    <property type="match status" value="1"/>
</dbReference>
<keyword evidence="8" id="KW-0963">Cytoplasm</keyword>
<dbReference type="GO" id="GO:0003743">
    <property type="term" value="F:translation initiation factor activity"/>
    <property type="evidence" value="ECO:0007669"/>
    <property type="project" value="UniProtKB-UniRule"/>
</dbReference>
<dbReference type="FunFam" id="3.40.50.10050:FF:000001">
    <property type="entry name" value="Translation initiation factor IF-2"/>
    <property type="match status" value="1"/>
</dbReference>
<evidence type="ECO:0000259" key="10">
    <source>
        <dbReference type="PROSITE" id="PS51722"/>
    </source>
</evidence>
<dbReference type="SUPFAM" id="SSF50447">
    <property type="entry name" value="Translation proteins"/>
    <property type="match status" value="2"/>
</dbReference>
<evidence type="ECO:0000256" key="3">
    <source>
        <dbReference type="ARBA" id="ARBA00022540"/>
    </source>
</evidence>
<dbReference type="Proteomes" id="UP000231343">
    <property type="component" value="Unassembled WGS sequence"/>
</dbReference>
<dbReference type="Gene3D" id="2.40.30.10">
    <property type="entry name" value="Translation factors"/>
    <property type="match status" value="2"/>
</dbReference>
<dbReference type="FunFam" id="2.40.30.10:FF:000008">
    <property type="entry name" value="Translation initiation factor IF-2"/>
    <property type="match status" value="1"/>
</dbReference>
<dbReference type="InterPro" id="IPR044145">
    <property type="entry name" value="IF2_II"/>
</dbReference>
<evidence type="ECO:0000256" key="9">
    <source>
        <dbReference type="RuleBase" id="RU000644"/>
    </source>
</evidence>
<dbReference type="NCBIfam" id="TIGR00231">
    <property type="entry name" value="small_GTP"/>
    <property type="match status" value="1"/>
</dbReference>
<dbReference type="FunFam" id="2.40.30.10:FF:000054">
    <property type="entry name" value="Translation initiation factor IF-2"/>
    <property type="match status" value="1"/>
</dbReference>
<feature type="binding site" evidence="8">
    <location>
        <begin position="237"/>
        <end position="241"/>
    </location>
    <ligand>
        <name>GTP</name>
        <dbReference type="ChEBI" id="CHEBI:37565"/>
    </ligand>
</feature>
<reference evidence="11 12" key="1">
    <citation type="submission" date="2017-09" db="EMBL/GenBank/DDBJ databases">
        <title>Depth-based differentiation of microbial function through sediment-hosted aquifers and enrichment of novel symbionts in the deep terrestrial subsurface.</title>
        <authorList>
            <person name="Probst A.J."/>
            <person name="Ladd B."/>
            <person name="Jarett J.K."/>
            <person name="Geller-Mcgrath D.E."/>
            <person name="Sieber C.M."/>
            <person name="Emerson J.B."/>
            <person name="Anantharaman K."/>
            <person name="Thomas B.C."/>
            <person name="Malmstrom R."/>
            <person name="Stieglmeier M."/>
            <person name="Klingl A."/>
            <person name="Woyke T."/>
            <person name="Ryan C.M."/>
            <person name="Banfield J.F."/>
        </authorList>
    </citation>
    <scope>NUCLEOTIDE SEQUENCE [LARGE SCALE GENOMIC DNA]</scope>
    <source>
        <strain evidence="11">CG08_land_8_20_14_0_20_45_16</strain>
    </source>
</reference>
<dbReference type="EMBL" id="PEYM01000121">
    <property type="protein sequence ID" value="PIS28687.1"/>
    <property type="molecule type" value="Genomic_DNA"/>
</dbReference>
<dbReference type="InterPro" id="IPR000178">
    <property type="entry name" value="TF_IF2_bacterial-like"/>
</dbReference>
<comment type="caution">
    <text evidence="11">The sequence shown here is derived from an EMBL/GenBank/DDBJ whole genome shotgun (WGS) entry which is preliminary data.</text>
</comment>
<dbReference type="HAMAP" id="MF_00100_B">
    <property type="entry name" value="IF_2_B"/>
    <property type="match status" value="1"/>
</dbReference>
<dbReference type="CDD" id="cd01887">
    <property type="entry name" value="IF2_eIF5B"/>
    <property type="match status" value="1"/>
</dbReference>
<dbReference type="Pfam" id="PF11987">
    <property type="entry name" value="IF-2"/>
    <property type="match status" value="1"/>
</dbReference>
<dbReference type="FunFam" id="3.40.50.300:FF:000019">
    <property type="entry name" value="Translation initiation factor IF-2"/>
    <property type="match status" value="1"/>
</dbReference>
<gene>
    <name evidence="8" type="primary">infB</name>
    <name evidence="11" type="ORF">COT42_07280</name>
</gene>
<dbReference type="CDD" id="cd03702">
    <property type="entry name" value="IF2_mtIF2_II"/>
    <property type="match status" value="1"/>
</dbReference>
<dbReference type="CDD" id="cd03692">
    <property type="entry name" value="mtIF2_IVc"/>
    <property type="match status" value="1"/>
</dbReference>
<dbReference type="GO" id="GO:0005525">
    <property type="term" value="F:GTP binding"/>
    <property type="evidence" value="ECO:0007669"/>
    <property type="project" value="UniProtKB-KW"/>
</dbReference>